<proteinExistence type="predicted"/>
<sequence>MTSQPVDVDEFDIPEPGCCTDFTDLGLTPTSAEDDEDLGVGFSGNHLDDSAKPKRRRIFLQSRKKDAASSCLDKTGFLNDRPEDLKSEIIVKADFVGPSSLLGNCIVPLEARGLWSYNSASAENNFFEEVLDIIMKTE</sequence>
<gene>
    <name evidence="1" type="ORF">TNIN_105951</name>
</gene>
<evidence type="ECO:0000313" key="1">
    <source>
        <dbReference type="EMBL" id="GFY66811.1"/>
    </source>
</evidence>
<protein>
    <submittedName>
        <fullName evidence="1">Uncharacterized protein</fullName>
    </submittedName>
</protein>
<dbReference type="EMBL" id="BMAV01016253">
    <property type="protein sequence ID" value="GFY66811.1"/>
    <property type="molecule type" value="Genomic_DNA"/>
</dbReference>
<dbReference type="Proteomes" id="UP000886998">
    <property type="component" value="Unassembled WGS sequence"/>
</dbReference>
<organism evidence="1 2">
    <name type="scientific">Trichonephila inaurata madagascariensis</name>
    <dbReference type="NCBI Taxonomy" id="2747483"/>
    <lineage>
        <taxon>Eukaryota</taxon>
        <taxon>Metazoa</taxon>
        <taxon>Ecdysozoa</taxon>
        <taxon>Arthropoda</taxon>
        <taxon>Chelicerata</taxon>
        <taxon>Arachnida</taxon>
        <taxon>Araneae</taxon>
        <taxon>Araneomorphae</taxon>
        <taxon>Entelegynae</taxon>
        <taxon>Araneoidea</taxon>
        <taxon>Nephilidae</taxon>
        <taxon>Trichonephila</taxon>
        <taxon>Trichonephila inaurata</taxon>
    </lineage>
</organism>
<name>A0A8X6Y912_9ARAC</name>
<comment type="caution">
    <text evidence="1">The sequence shown here is derived from an EMBL/GenBank/DDBJ whole genome shotgun (WGS) entry which is preliminary data.</text>
</comment>
<reference evidence="1" key="1">
    <citation type="submission" date="2020-08" db="EMBL/GenBank/DDBJ databases">
        <title>Multicomponent nature underlies the extraordinary mechanical properties of spider dragline silk.</title>
        <authorList>
            <person name="Kono N."/>
            <person name="Nakamura H."/>
            <person name="Mori M."/>
            <person name="Yoshida Y."/>
            <person name="Ohtoshi R."/>
            <person name="Malay A.D."/>
            <person name="Moran D.A.P."/>
            <person name="Tomita M."/>
            <person name="Numata K."/>
            <person name="Arakawa K."/>
        </authorList>
    </citation>
    <scope>NUCLEOTIDE SEQUENCE</scope>
</reference>
<accession>A0A8X6Y912</accession>
<evidence type="ECO:0000313" key="2">
    <source>
        <dbReference type="Proteomes" id="UP000886998"/>
    </source>
</evidence>
<dbReference type="OrthoDB" id="6445543at2759"/>
<dbReference type="AlphaFoldDB" id="A0A8X6Y912"/>
<keyword evidence="2" id="KW-1185">Reference proteome</keyword>